<protein>
    <submittedName>
        <fullName evidence="1">Zinc finger protein</fullName>
    </submittedName>
</protein>
<reference evidence="1" key="1">
    <citation type="journal article" date="2021" name="Proc. Natl. Acad. Sci. U.S.A.">
        <title>A Catalog of Tens of Thousands of Viruses from Human Metagenomes Reveals Hidden Associations with Chronic Diseases.</title>
        <authorList>
            <person name="Tisza M.J."/>
            <person name="Buck C.B."/>
        </authorList>
    </citation>
    <scope>NUCLEOTIDE SEQUENCE</scope>
    <source>
        <strain evidence="1">CtYcY12</strain>
    </source>
</reference>
<dbReference type="EMBL" id="BK015928">
    <property type="protein sequence ID" value="DAF85690.1"/>
    <property type="molecule type" value="Genomic_DNA"/>
</dbReference>
<accession>A0A8S5TU10</accession>
<name>A0A8S5TU10_9CAUD</name>
<proteinExistence type="predicted"/>
<evidence type="ECO:0000313" key="1">
    <source>
        <dbReference type="EMBL" id="DAF85690.1"/>
    </source>
</evidence>
<organism evidence="1">
    <name type="scientific">Siphoviridae sp. ctYcY12</name>
    <dbReference type="NCBI Taxonomy" id="2825550"/>
    <lineage>
        <taxon>Viruses</taxon>
        <taxon>Duplodnaviria</taxon>
        <taxon>Heunggongvirae</taxon>
        <taxon>Uroviricota</taxon>
        <taxon>Caudoviricetes</taxon>
    </lineage>
</organism>
<sequence>MHNYICDRCGAYLDPGERCTCRDTHDRNLAMVDELLTEDQEGQMTLKEAMENGTYTRL</sequence>